<dbReference type="Proteomes" id="UP001295794">
    <property type="component" value="Unassembled WGS sequence"/>
</dbReference>
<name>A0AAD2HDB2_9AGAR</name>
<dbReference type="EMBL" id="CAVNYO010000182">
    <property type="protein sequence ID" value="CAK5272579.1"/>
    <property type="molecule type" value="Genomic_DNA"/>
</dbReference>
<evidence type="ECO:0000313" key="3">
    <source>
        <dbReference type="Proteomes" id="UP001295794"/>
    </source>
</evidence>
<keyword evidence="3" id="KW-1185">Reference proteome</keyword>
<accession>A0AAD2HDB2</accession>
<reference evidence="1" key="1">
    <citation type="submission" date="2023-11" db="EMBL/GenBank/DDBJ databases">
        <authorList>
            <person name="De Vega J J."/>
            <person name="De Vega J J."/>
        </authorList>
    </citation>
    <scope>NUCLEOTIDE SEQUENCE</scope>
</reference>
<comment type="caution">
    <text evidence="1">The sequence shown here is derived from an EMBL/GenBank/DDBJ whole genome shotgun (WGS) entry which is preliminary data.</text>
</comment>
<organism evidence="1 3">
    <name type="scientific">Mycena citricolor</name>
    <dbReference type="NCBI Taxonomy" id="2018698"/>
    <lineage>
        <taxon>Eukaryota</taxon>
        <taxon>Fungi</taxon>
        <taxon>Dikarya</taxon>
        <taxon>Basidiomycota</taxon>
        <taxon>Agaricomycotina</taxon>
        <taxon>Agaricomycetes</taxon>
        <taxon>Agaricomycetidae</taxon>
        <taxon>Agaricales</taxon>
        <taxon>Marasmiineae</taxon>
        <taxon>Mycenaceae</taxon>
        <taxon>Mycena</taxon>
    </lineage>
</organism>
<sequence length="74" mass="8188">EPVVHLTSNSSVLILSLSLPHEQTRFTSTRLLHPQFRALRAILRRINNECTGMTSHAIIAIPAYTITFVSTSAS</sequence>
<dbReference type="AlphaFoldDB" id="A0AAD2HDB2"/>
<feature type="non-terminal residue" evidence="1">
    <location>
        <position position="1"/>
    </location>
</feature>
<evidence type="ECO:0000313" key="1">
    <source>
        <dbReference type="EMBL" id="CAK5272057.1"/>
    </source>
</evidence>
<evidence type="ECO:0000313" key="2">
    <source>
        <dbReference type="EMBL" id="CAK5272579.1"/>
    </source>
</evidence>
<proteinExistence type="predicted"/>
<gene>
    <name evidence="1" type="ORF">MYCIT1_LOCUS17586</name>
    <name evidence="2" type="ORF">MYCIT1_LOCUS18318</name>
</gene>
<dbReference type="EMBL" id="CAVNYO010000181">
    <property type="protein sequence ID" value="CAK5272057.1"/>
    <property type="molecule type" value="Genomic_DNA"/>
</dbReference>
<protein>
    <submittedName>
        <fullName evidence="1">Uncharacterized protein</fullName>
    </submittedName>
</protein>